<keyword evidence="4" id="KW-1185">Reference proteome</keyword>
<dbReference type="PANTHER" id="PTHR22055">
    <property type="entry name" value="28 KDA HEAT- AND ACID-STABLE PHOSPHOPROTEIN PDGF-ASSOCIATED PROTEIN"/>
    <property type="match status" value="1"/>
</dbReference>
<accession>A0AAV4LUJ4</accession>
<gene>
    <name evidence="3" type="ORF">BcabD6B2_21910</name>
</gene>
<protein>
    <submittedName>
        <fullName evidence="3">28 kDa heat- and acid-stable phosphoprotein</fullName>
    </submittedName>
</protein>
<evidence type="ECO:0000259" key="2">
    <source>
        <dbReference type="Pfam" id="PF10252"/>
    </source>
</evidence>
<proteinExistence type="predicted"/>
<dbReference type="GeneID" id="94194237"/>
<feature type="compositionally biased region" description="Acidic residues" evidence="1">
    <location>
        <begin position="37"/>
        <end position="48"/>
    </location>
</feature>
<feature type="domain" description="Casein kinase substrate phosphoprotein PP28" evidence="2">
    <location>
        <begin position="112"/>
        <end position="171"/>
    </location>
</feature>
<evidence type="ECO:0000256" key="1">
    <source>
        <dbReference type="SAM" id="MobiDB-lite"/>
    </source>
</evidence>
<dbReference type="EMBL" id="BPLF01000002">
    <property type="protein sequence ID" value="GIX62756.1"/>
    <property type="molecule type" value="Genomic_DNA"/>
</dbReference>
<dbReference type="AlphaFoldDB" id="A0AAV4LUJ4"/>
<dbReference type="InterPro" id="IPR019380">
    <property type="entry name" value="Casein_kinase_sb_PP28"/>
</dbReference>
<feature type="compositionally biased region" description="Acidic residues" evidence="1">
    <location>
        <begin position="79"/>
        <end position="91"/>
    </location>
</feature>
<feature type="region of interest" description="Disordered" evidence="1">
    <location>
        <begin position="1"/>
        <end position="113"/>
    </location>
</feature>
<reference evidence="3 4" key="1">
    <citation type="submission" date="2021-06" db="EMBL/GenBank/DDBJ databases">
        <title>Genome sequence of Babesia caballi.</title>
        <authorList>
            <person name="Yamagishi J."/>
            <person name="Kidaka T."/>
            <person name="Ochi A."/>
        </authorList>
    </citation>
    <scope>NUCLEOTIDE SEQUENCE [LARGE SCALE GENOMIC DNA]</scope>
    <source>
        <strain evidence="3">USDA-D6B2</strain>
    </source>
</reference>
<feature type="compositionally biased region" description="Basic residues" evidence="1">
    <location>
        <begin position="1"/>
        <end position="17"/>
    </location>
</feature>
<dbReference type="Pfam" id="PF10252">
    <property type="entry name" value="PP28"/>
    <property type="match status" value="1"/>
</dbReference>
<name>A0AAV4LUJ4_BABCB</name>
<dbReference type="InterPro" id="IPR039876">
    <property type="entry name" value="HAP28"/>
</dbReference>
<dbReference type="Proteomes" id="UP001497744">
    <property type="component" value="Unassembled WGS sequence"/>
</dbReference>
<dbReference type="RefSeq" id="XP_067714825.1">
    <property type="nucleotide sequence ID" value="XM_067858724.1"/>
</dbReference>
<organism evidence="3 4">
    <name type="scientific">Babesia caballi</name>
    <dbReference type="NCBI Taxonomy" id="5871"/>
    <lineage>
        <taxon>Eukaryota</taxon>
        <taxon>Sar</taxon>
        <taxon>Alveolata</taxon>
        <taxon>Apicomplexa</taxon>
        <taxon>Aconoidasida</taxon>
        <taxon>Piroplasmida</taxon>
        <taxon>Babesiidae</taxon>
        <taxon>Babesia</taxon>
    </lineage>
</organism>
<comment type="caution">
    <text evidence="3">The sequence shown here is derived from an EMBL/GenBank/DDBJ whole genome shotgun (WGS) entry which is preliminary data.</text>
</comment>
<evidence type="ECO:0000313" key="4">
    <source>
        <dbReference type="Proteomes" id="UP001497744"/>
    </source>
</evidence>
<sequence length="178" mass="20104">MQRKRGSSKKYTSKGRSRYVATEEEIIARNAGVTAEESGDESSSEESEVSQTKVAKPPKRDQVRRWPTTVIIAQRKRDDDDDDASDDDSGEESSSSGFEVCNPNRNARPVEKTGVVELSRREREELQRQNFERQKMTLMAQGKLKSAQADLARLAEIRKQREAAAARKLEQMSLKGNE</sequence>
<evidence type="ECO:0000313" key="3">
    <source>
        <dbReference type="EMBL" id="GIX62756.1"/>
    </source>
</evidence>